<protein>
    <submittedName>
        <fullName evidence="7">Glutamate carboxypeptidase</fullName>
    </submittedName>
</protein>
<dbReference type="AlphaFoldDB" id="A0A561WDV4"/>
<feature type="active site" evidence="5">
    <location>
        <position position="89"/>
    </location>
</feature>
<keyword evidence="7" id="KW-0645">Protease</keyword>
<sequence length="386" mass="39949">MEALLATAGDRLGAYHERLAQLVAVDSGSGQVDGLREAADLVQTWCLAAGLAVEREPVADPSGTPLGDVLVARRRGRGERRILLAGHLDTVFPPGTAAIRPFRVHDGRAYGPGVCDDKGGLLAGLAAVEVLVALGREEYGELVLVCTPDEEIGSPGSRPLLRTLGSEADVALCLECARDNGDLVSARKGVADLEIVLRGRAAHAGIEPERGANALLAAARLTVALDALNGRWPGVTVNVGVLDAGGRPNVVADRARMLVDLRAWHTGEYAAALAEIRRLVAEPAVPGVRAELAVHAPTPPWEPGPEERWLAELAGKVGAGLGLPVSHTATGGCADANLLAEAGATVLDGLGPVGGDDHSPAEWLDLDSVVPRVALLAGLIDEVARR</sequence>
<accession>A0A561WDV4</accession>
<feature type="domain" description="Peptidase M20 dimerisation" evidence="6">
    <location>
        <begin position="186"/>
        <end position="286"/>
    </location>
</feature>
<evidence type="ECO:0000313" key="7">
    <source>
        <dbReference type="EMBL" id="TWG22050.1"/>
    </source>
</evidence>
<dbReference type="OrthoDB" id="9783294at2"/>
<dbReference type="Gene3D" id="3.40.630.10">
    <property type="entry name" value="Zn peptidases"/>
    <property type="match status" value="1"/>
</dbReference>
<dbReference type="InterPro" id="IPR036264">
    <property type="entry name" value="Bact_exopeptidase_dim_dom"/>
</dbReference>
<keyword evidence="8" id="KW-1185">Reference proteome</keyword>
<evidence type="ECO:0000313" key="8">
    <source>
        <dbReference type="Proteomes" id="UP000319927"/>
    </source>
</evidence>
<dbReference type="InterPro" id="IPR011650">
    <property type="entry name" value="Peptidase_M20_dimer"/>
</dbReference>
<dbReference type="GO" id="GO:0046872">
    <property type="term" value="F:metal ion binding"/>
    <property type="evidence" value="ECO:0007669"/>
    <property type="project" value="UniProtKB-KW"/>
</dbReference>
<evidence type="ECO:0000256" key="3">
    <source>
        <dbReference type="ARBA" id="ARBA00022801"/>
    </source>
</evidence>
<dbReference type="InterPro" id="IPR001261">
    <property type="entry name" value="ArgE/DapE_CS"/>
</dbReference>
<dbReference type="Pfam" id="PF07687">
    <property type="entry name" value="M20_dimer"/>
    <property type="match status" value="1"/>
</dbReference>
<feature type="active site" description="Proton acceptor" evidence="5">
    <location>
        <position position="150"/>
    </location>
</feature>
<dbReference type="PANTHER" id="PTHR43808:SF9">
    <property type="entry name" value="BLL0789 PROTEIN"/>
    <property type="match status" value="1"/>
</dbReference>
<dbReference type="SUPFAM" id="SSF55031">
    <property type="entry name" value="Bacterial exopeptidase dimerisation domain"/>
    <property type="match status" value="1"/>
</dbReference>
<dbReference type="InterPro" id="IPR050072">
    <property type="entry name" value="Peptidase_M20A"/>
</dbReference>
<dbReference type="InterPro" id="IPR017150">
    <property type="entry name" value="Pept_M20_glutamate_carboxypep"/>
</dbReference>
<dbReference type="PROSITE" id="PS00758">
    <property type="entry name" value="ARGE_DAPE_CPG2_1"/>
    <property type="match status" value="1"/>
</dbReference>
<dbReference type="Proteomes" id="UP000319927">
    <property type="component" value="Unassembled WGS sequence"/>
</dbReference>
<evidence type="ECO:0000256" key="2">
    <source>
        <dbReference type="ARBA" id="ARBA00022723"/>
    </source>
</evidence>
<gene>
    <name evidence="7" type="ORF">FHX75_12570</name>
</gene>
<dbReference type="PANTHER" id="PTHR43808">
    <property type="entry name" value="ACETYLORNITHINE DEACETYLASE"/>
    <property type="match status" value="1"/>
</dbReference>
<evidence type="ECO:0000256" key="4">
    <source>
        <dbReference type="ARBA" id="ARBA00022833"/>
    </source>
</evidence>
<keyword evidence="7" id="KW-0121">Carboxypeptidase</keyword>
<keyword evidence="2" id="KW-0479">Metal-binding</keyword>
<dbReference type="SUPFAM" id="SSF53187">
    <property type="entry name" value="Zn-dependent exopeptidases"/>
    <property type="match status" value="1"/>
</dbReference>
<dbReference type="PIRSF" id="PIRSF037238">
    <property type="entry name" value="Carboxypeptidase_G2"/>
    <property type="match status" value="1"/>
</dbReference>
<dbReference type="GO" id="GO:0004180">
    <property type="term" value="F:carboxypeptidase activity"/>
    <property type="evidence" value="ECO:0007669"/>
    <property type="project" value="UniProtKB-KW"/>
</dbReference>
<comment type="caution">
    <text evidence="7">The sequence shown here is derived from an EMBL/GenBank/DDBJ whole genome shotgun (WGS) entry which is preliminary data.</text>
</comment>
<dbReference type="EMBL" id="VIXA01000002">
    <property type="protein sequence ID" value="TWG22050.1"/>
    <property type="molecule type" value="Genomic_DNA"/>
</dbReference>
<dbReference type="RefSeq" id="WP_154940016.1">
    <property type="nucleotide sequence ID" value="NZ_VIXA01000002.1"/>
</dbReference>
<keyword evidence="4" id="KW-0862">Zinc</keyword>
<dbReference type="CDD" id="cd03885">
    <property type="entry name" value="M20_CPDG2"/>
    <property type="match status" value="1"/>
</dbReference>
<dbReference type="InterPro" id="IPR002933">
    <property type="entry name" value="Peptidase_M20"/>
</dbReference>
<comment type="cofactor">
    <cofactor evidence="1">
        <name>Zn(2+)</name>
        <dbReference type="ChEBI" id="CHEBI:29105"/>
    </cofactor>
</comment>
<evidence type="ECO:0000256" key="5">
    <source>
        <dbReference type="PIRSR" id="PIRSR037238-1"/>
    </source>
</evidence>
<proteinExistence type="predicted"/>
<dbReference type="Gene3D" id="3.30.70.360">
    <property type="match status" value="1"/>
</dbReference>
<organism evidence="7 8">
    <name type="scientific">Micromonospora palomenae</name>
    <dbReference type="NCBI Taxonomy" id="1461247"/>
    <lineage>
        <taxon>Bacteria</taxon>
        <taxon>Bacillati</taxon>
        <taxon>Actinomycetota</taxon>
        <taxon>Actinomycetes</taxon>
        <taxon>Micromonosporales</taxon>
        <taxon>Micromonosporaceae</taxon>
        <taxon>Micromonospora</taxon>
    </lineage>
</organism>
<evidence type="ECO:0000256" key="1">
    <source>
        <dbReference type="ARBA" id="ARBA00001947"/>
    </source>
</evidence>
<dbReference type="Pfam" id="PF01546">
    <property type="entry name" value="Peptidase_M20"/>
    <property type="match status" value="1"/>
</dbReference>
<evidence type="ECO:0000259" key="6">
    <source>
        <dbReference type="Pfam" id="PF07687"/>
    </source>
</evidence>
<keyword evidence="3" id="KW-0378">Hydrolase</keyword>
<name>A0A561WDV4_9ACTN</name>
<reference evidence="7 8" key="1">
    <citation type="submission" date="2019-06" db="EMBL/GenBank/DDBJ databases">
        <title>Sequencing the genomes of 1000 actinobacteria strains.</title>
        <authorList>
            <person name="Klenk H.-P."/>
        </authorList>
    </citation>
    <scope>NUCLEOTIDE SEQUENCE [LARGE SCALE GENOMIC DNA]</scope>
    <source>
        <strain evidence="7 8">DSM 102131</strain>
    </source>
</reference>